<evidence type="ECO:0000313" key="2">
    <source>
        <dbReference type="Proteomes" id="UP001448207"/>
    </source>
</evidence>
<protein>
    <submittedName>
        <fullName evidence="1">Uncharacterized protein</fullName>
    </submittedName>
</protein>
<reference evidence="1 2" key="1">
    <citation type="submission" date="2024-04" db="EMBL/GenBank/DDBJ databases">
        <title>Symmetric and asymmetric DNA N6-adenine methylation regulates different biological responses in Mucorales.</title>
        <authorList>
            <consortium name="Lawrence Berkeley National Laboratory"/>
            <person name="Lax C."/>
            <person name="Mondo S.J."/>
            <person name="Osorio-Concepcion M."/>
            <person name="Muszewska A."/>
            <person name="Corrochano-Luque M."/>
            <person name="Gutierrez G."/>
            <person name="Riley R."/>
            <person name="Lipzen A."/>
            <person name="Guo J."/>
            <person name="Hundley H."/>
            <person name="Amirebrahimi M."/>
            <person name="Ng V."/>
            <person name="Lorenzo-Gutierrez D."/>
            <person name="Binder U."/>
            <person name="Yang J."/>
            <person name="Song Y."/>
            <person name="Canovas D."/>
            <person name="Navarro E."/>
            <person name="Freitag M."/>
            <person name="Gabaldon T."/>
            <person name="Grigoriev I.V."/>
            <person name="Corrochano L.M."/>
            <person name="Nicolas F.E."/>
            <person name="Garre V."/>
        </authorList>
    </citation>
    <scope>NUCLEOTIDE SEQUENCE [LARGE SCALE GENOMIC DNA]</scope>
    <source>
        <strain evidence="1 2">L51</strain>
    </source>
</reference>
<evidence type="ECO:0000313" key="1">
    <source>
        <dbReference type="EMBL" id="KAL0086437.1"/>
    </source>
</evidence>
<sequence>MHRAHCSCMVLLHSQLRRGSLCAHRKGQCRRVGDEKSAQFCICALVNEEYNWVCAGGPRALRRTVLKITILIIMSVLCMRYKGYSLENDHLKCFGIKWYYRKLVLHISLVFSVDRTCHDSRVGY</sequence>
<keyword evidence="2" id="KW-1185">Reference proteome</keyword>
<gene>
    <name evidence="1" type="ORF">J3Q64DRAFT_1698285</name>
</gene>
<proteinExistence type="predicted"/>
<accession>A0ABR3AZX1</accession>
<organism evidence="1 2">
    <name type="scientific">Phycomyces blakesleeanus</name>
    <dbReference type="NCBI Taxonomy" id="4837"/>
    <lineage>
        <taxon>Eukaryota</taxon>
        <taxon>Fungi</taxon>
        <taxon>Fungi incertae sedis</taxon>
        <taxon>Mucoromycota</taxon>
        <taxon>Mucoromycotina</taxon>
        <taxon>Mucoromycetes</taxon>
        <taxon>Mucorales</taxon>
        <taxon>Phycomycetaceae</taxon>
        <taxon>Phycomyces</taxon>
    </lineage>
</organism>
<comment type="caution">
    <text evidence="1">The sequence shown here is derived from an EMBL/GenBank/DDBJ whole genome shotgun (WGS) entry which is preliminary data.</text>
</comment>
<dbReference type="Proteomes" id="UP001448207">
    <property type="component" value="Unassembled WGS sequence"/>
</dbReference>
<name>A0ABR3AZX1_PHYBL</name>
<dbReference type="EMBL" id="JBCLYO010000008">
    <property type="protein sequence ID" value="KAL0086437.1"/>
    <property type="molecule type" value="Genomic_DNA"/>
</dbReference>